<evidence type="ECO:0000313" key="6">
    <source>
        <dbReference type="Proteomes" id="UP000006671"/>
    </source>
</evidence>
<dbReference type="Pfam" id="PF22934">
    <property type="entry name" value="SPRTN_ZBD"/>
    <property type="match status" value="1"/>
</dbReference>
<protein>
    <recommendedName>
        <fullName evidence="4">SprT-like domain-containing protein</fullName>
    </recommendedName>
</protein>
<dbReference type="KEGG" id="ngr:NAEGRDRAFT_49599"/>
<dbReference type="GeneID" id="8863321"/>
<dbReference type="AlphaFoldDB" id="D2VHK3"/>
<evidence type="ECO:0000256" key="1">
    <source>
        <dbReference type="ARBA" id="ARBA00004123"/>
    </source>
</evidence>
<dbReference type="GO" id="GO:0031593">
    <property type="term" value="F:polyubiquitin modification-dependent protein binding"/>
    <property type="evidence" value="ECO:0007669"/>
    <property type="project" value="TreeGrafter"/>
</dbReference>
<keyword evidence="6" id="KW-1185">Reference proteome</keyword>
<dbReference type="InterPro" id="IPR006640">
    <property type="entry name" value="SprT-like_domain"/>
</dbReference>
<dbReference type="VEuPathDB" id="AmoebaDB:NAEGRDRAFT_49599"/>
<comment type="subcellular location">
    <subcellularLocation>
        <location evidence="1">Nucleus</location>
    </subcellularLocation>
</comment>
<dbReference type="PANTHER" id="PTHR21220">
    <property type="entry name" value="DNA-DEPENDENT METALLOPROTEASE SPRTN"/>
    <property type="match status" value="1"/>
</dbReference>
<evidence type="ECO:0000256" key="3">
    <source>
        <dbReference type="SAM" id="MobiDB-lite"/>
    </source>
</evidence>
<evidence type="ECO:0000313" key="5">
    <source>
        <dbReference type="EMBL" id="EFC43604.1"/>
    </source>
</evidence>
<dbReference type="GO" id="GO:0004222">
    <property type="term" value="F:metalloendopeptidase activity"/>
    <property type="evidence" value="ECO:0007669"/>
    <property type="project" value="InterPro"/>
</dbReference>
<dbReference type="Pfam" id="PF10263">
    <property type="entry name" value="SprT-like"/>
    <property type="match status" value="1"/>
</dbReference>
<dbReference type="Proteomes" id="UP000006671">
    <property type="component" value="Unassembled WGS sequence"/>
</dbReference>
<evidence type="ECO:0000256" key="2">
    <source>
        <dbReference type="ARBA" id="ARBA00023242"/>
    </source>
</evidence>
<dbReference type="SMART" id="SM00731">
    <property type="entry name" value="SprT"/>
    <property type="match status" value="1"/>
</dbReference>
<evidence type="ECO:0000259" key="4">
    <source>
        <dbReference type="SMART" id="SM00731"/>
    </source>
</evidence>
<name>D2VHK3_NAEGR</name>
<proteinExistence type="predicted"/>
<dbReference type="GO" id="GO:0006974">
    <property type="term" value="P:DNA damage response"/>
    <property type="evidence" value="ECO:0007669"/>
    <property type="project" value="InterPro"/>
</dbReference>
<dbReference type="GO" id="GO:0005634">
    <property type="term" value="C:nucleus"/>
    <property type="evidence" value="ECO:0007669"/>
    <property type="project" value="UniProtKB-SubCell"/>
</dbReference>
<dbReference type="InterPro" id="IPR044245">
    <property type="entry name" value="Spartan"/>
</dbReference>
<feature type="compositionally biased region" description="Low complexity" evidence="3">
    <location>
        <begin position="108"/>
        <end position="122"/>
    </location>
</feature>
<feature type="compositionally biased region" description="Polar residues" evidence="3">
    <location>
        <begin position="23"/>
        <end position="33"/>
    </location>
</feature>
<dbReference type="GO" id="GO:0003697">
    <property type="term" value="F:single-stranded DNA binding"/>
    <property type="evidence" value="ECO:0007669"/>
    <property type="project" value="InterPro"/>
</dbReference>
<sequence>MPPTNIRTLSSSNNNSSPSSSSGTQKSFPTTGGRTLRVSSSSSSTNEDNSTDRIGASSSSSTDVKKAPLNNNNSIIIKRDDGMENIPREFTPQKFIPPPRFDTNKTRSNPSSSSSNNSSNRQHVCSSLCSCPKTSSSNGKKNSCDTPIFNQQTVNNFSDAIILAELNSPTPDVHVLFTHFDGKYFRNKLSTCTTLRWSSKMTLCAGICYSQYQKYTITKTFGPRVSSSGYYDPNDILKKQEQVTQKICTISLSECLLKFRPPIDTISTLIHEMIHAFLFIDSNVVDREGHGENFQWWMKFVNTKENGTGIHITIYHTFHAEVDYYRQHHWRCKKCAMLVKRAMNRAPNKHDDWFADHEKKCGGSFVKIKEPEKVEKKKSGNYKGIEKSRKFMENFLTKKNPTIKGIESDSDLTKVAANQISNSSTDKKNEKKPINDLIIIEEDRPKGNTNKKKDNLPITIEILDDEDEEVDSPSYKSDEIFINDDDYIPPDNVIILTNDQDIQDDVIIL</sequence>
<dbReference type="OrthoDB" id="5236983at2759"/>
<dbReference type="InterPro" id="IPR055220">
    <property type="entry name" value="SPRTN_ZBD"/>
</dbReference>
<organism evidence="6">
    <name type="scientific">Naegleria gruberi</name>
    <name type="common">Amoeba</name>
    <dbReference type="NCBI Taxonomy" id="5762"/>
    <lineage>
        <taxon>Eukaryota</taxon>
        <taxon>Discoba</taxon>
        <taxon>Heterolobosea</taxon>
        <taxon>Tetramitia</taxon>
        <taxon>Eutetramitia</taxon>
        <taxon>Vahlkampfiidae</taxon>
        <taxon>Naegleria</taxon>
    </lineage>
</organism>
<dbReference type="STRING" id="5762.D2VHK3"/>
<dbReference type="eggNOG" id="KOG3931">
    <property type="taxonomic scope" value="Eukaryota"/>
</dbReference>
<feature type="region of interest" description="Disordered" evidence="3">
    <location>
        <begin position="1"/>
        <end position="122"/>
    </location>
</feature>
<keyword evidence="2" id="KW-0539">Nucleus</keyword>
<accession>D2VHK3</accession>
<reference evidence="5 6" key="1">
    <citation type="journal article" date="2010" name="Cell">
        <title>The genome of Naegleria gruberi illuminates early eukaryotic versatility.</title>
        <authorList>
            <person name="Fritz-Laylin L.K."/>
            <person name="Prochnik S.E."/>
            <person name="Ginger M.L."/>
            <person name="Dacks J.B."/>
            <person name="Carpenter M.L."/>
            <person name="Field M.C."/>
            <person name="Kuo A."/>
            <person name="Paredez A."/>
            <person name="Chapman J."/>
            <person name="Pham J."/>
            <person name="Shu S."/>
            <person name="Neupane R."/>
            <person name="Cipriano M."/>
            <person name="Mancuso J."/>
            <person name="Tu H."/>
            <person name="Salamov A."/>
            <person name="Lindquist E."/>
            <person name="Shapiro H."/>
            <person name="Lucas S."/>
            <person name="Grigoriev I.V."/>
            <person name="Cande W.Z."/>
            <person name="Fulton C."/>
            <person name="Rokhsar D.S."/>
            <person name="Dawson S.C."/>
        </authorList>
    </citation>
    <scope>NUCLEOTIDE SEQUENCE [LARGE SCALE GENOMIC DNA]</scope>
    <source>
        <strain evidence="5 6">NEG-M</strain>
    </source>
</reference>
<dbReference type="RefSeq" id="XP_002676348.1">
    <property type="nucleotide sequence ID" value="XM_002676302.1"/>
</dbReference>
<dbReference type="EMBL" id="GG738872">
    <property type="protein sequence ID" value="EFC43604.1"/>
    <property type="molecule type" value="Genomic_DNA"/>
</dbReference>
<feature type="compositionally biased region" description="Low complexity" evidence="3">
    <location>
        <begin position="10"/>
        <end position="22"/>
    </location>
</feature>
<dbReference type="PANTHER" id="PTHR21220:SF0">
    <property type="entry name" value="DNA-DEPENDENT METALLOPROTEASE SPRTN"/>
    <property type="match status" value="1"/>
</dbReference>
<gene>
    <name evidence="5" type="ORF">NAEGRDRAFT_49599</name>
</gene>
<dbReference type="InParanoid" id="D2VHK3"/>
<feature type="domain" description="SprT-like" evidence="4">
    <location>
        <begin position="171"/>
        <end position="368"/>
    </location>
</feature>